<dbReference type="PANTHER" id="PTHR24276">
    <property type="entry name" value="POLYSERASE-RELATED"/>
    <property type="match status" value="1"/>
</dbReference>
<name>A0A8H7UE57_MORIS</name>
<dbReference type="Pfam" id="PF00089">
    <property type="entry name" value="Trypsin"/>
    <property type="match status" value="1"/>
</dbReference>
<sequence length="273" mass="29844">MLSYSKEKLLFLLLASYLTATHSQIEVSDRIGYGSNAVEENLSNIVRITVGQGSCSGTIIGTRTVLTAAHCIDENSKQYVQHSTRDGPYWSTAKADKIPASCGIKRGVVGGVDSDLGLLYTDIDLYKDSAYSKPFLRSPRSLGANYNFKTLGYGIDQNQRLPAYLQEANQTTTLVDQYNTRTTFPTTNSPKVCPGDSGSANWVFDGGEWKIISITSSGDGRDCAKARFSNHKLLAPHISWIGQNIDKSPCEFFNTKDVKITCGLPYANSPSLE</sequence>
<keyword evidence="1" id="KW-1015">Disulfide bond</keyword>
<dbReference type="InterPro" id="IPR009003">
    <property type="entry name" value="Peptidase_S1_PA"/>
</dbReference>
<comment type="caution">
    <text evidence="4">The sequence shown here is derived from an EMBL/GenBank/DDBJ whole genome shotgun (WGS) entry which is preliminary data.</text>
</comment>
<proteinExistence type="predicted"/>
<dbReference type="EMBL" id="JAEPQZ010000008">
    <property type="protein sequence ID" value="KAG2178267.1"/>
    <property type="molecule type" value="Genomic_DNA"/>
</dbReference>
<dbReference type="InterPro" id="IPR050430">
    <property type="entry name" value="Peptidase_S1"/>
</dbReference>
<dbReference type="GO" id="GO:0006508">
    <property type="term" value="P:proteolysis"/>
    <property type="evidence" value="ECO:0007669"/>
    <property type="project" value="InterPro"/>
</dbReference>
<organism evidence="4 5">
    <name type="scientific">Mortierella isabellina</name>
    <name type="common">Filamentous fungus</name>
    <name type="synonym">Umbelopsis isabellina</name>
    <dbReference type="NCBI Taxonomy" id="91625"/>
    <lineage>
        <taxon>Eukaryota</taxon>
        <taxon>Fungi</taxon>
        <taxon>Fungi incertae sedis</taxon>
        <taxon>Mucoromycota</taxon>
        <taxon>Mucoromycotina</taxon>
        <taxon>Umbelopsidomycetes</taxon>
        <taxon>Umbelopsidales</taxon>
        <taxon>Umbelopsidaceae</taxon>
        <taxon>Umbelopsis</taxon>
    </lineage>
</organism>
<dbReference type="Gene3D" id="2.40.10.10">
    <property type="entry name" value="Trypsin-like serine proteases"/>
    <property type="match status" value="1"/>
</dbReference>
<keyword evidence="5" id="KW-1185">Reference proteome</keyword>
<dbReference type="AlphaFoldDB" id="A0A8H7UE57"/>
<gene>
    <name evidence="4" type="ORF">INT43_003520</name>
</gene>
<protein>
    <recommendedName>
        <fullName evidence="3">Peptidase S1 domain-containing protein</fullName>
    </recommendedName>
</protein>
<dbReference type="PANTHER" id="PTHR24276:SF98">
    <property type="entry name" value="FI18310P1-RELATED"/>
    <property type="match status" value="1"/>
</dbReference>
<feature type="domain" description="Peptidase S1" evidence="3">
    <location>
        <begin position="31"/>
        <end position="246"/>
    </location>
</feature>
<evidence type="ECO:0000313" key="5">
    <source>
        <dbReference type="Proteomes" id="UP000654370"/>
    </source>
</evidence>
<evidence type="ECO:0000256" key="2">
    <source>
        <dbReference type="SAM" id="SignalP"/>
    </source>
</evidence>
<dbReference type="PROSITE" id="PS50240">
    <property type="entry name" value="TRYPSIN_DOM"/>
    <property type="match status" value="1"/>
</dbReference>
<dbReference type="Proteomes" id="UP000654370">
    <property type="component" value="Unassembled WGS sequence"/>
</dbReference>
<accession>A0A8H7UE57</accession>
<dbReference type="InterPro" id="IPR043504">
    <property type="entry name" value="Peptidase_S1_PA_chymotrypsin"/>
</dbReference>
<evidence type="ECO:0000259" key="3">
    <source>
        <dbReference type="PROSITE" id="PS50240"/>
    </source>
</evidence>
<evidence type="ECO:0000313" key="4">
    <source>
        <dbReference type="EMBL" id="KAG2178267.1"/>
    </source>
</evidence>
<dbReference type="GO" id="GO:0004252">
    <property type="term" value="F:serine-type endopeptidase activity"/>
    <property type="evidence" value="ECO:0007669"/>
    <property type="project" value="InterPro"/>
</dbReference>
<feature type="signal peptide" evidence="2">
    <location>
        <begin position="1"/>
        <end position="23"/>
    </location>
</feature>
<dbReference type="SUPFAM" id="SSF50494">
    <property type="entry name" value="Trypsin-like serine proteases"/>
    <property type="match status" value="1"/>
</dbReference>
<evidence type="ECO:0000256" key="1">
    <source>
        <dbReference type="ARBA" id="ARBA00023157"/>
    </source>
</evidence>
<keyword evidence="2" id="KW-0732">Signal</keyword>
<dbReference type="InterPro" id="IPR018114">
    <property type="entry name" value="TRYPSIN_HIS"/>
</dbReference>
<reference evidence="4" key="1">
    <citation type="submission" date="2020-12" db="EMBL/GenBank/DDBJ databases">
        <title>Metabolic potential, ecology and presence of endohyphal bacteria is reflected in genomic diversity of Mucoromycotina.</title>
        <authorList>
            <person name="Muszewska A."/>
            <person name="Okrasinska A."/>
            <person name="Steczkiewicz K."/>
            <person name="Drgas O."/>
            <person name="Orlowska M."/>
            <person name="Perlinska-Lenart U."/>
            <person name="Aleksandrzak-Piekarczyk T."/>
            <person name="Szatraj K."/>
            <person name="Zielenkiewicz U."/>
            <person name="Pilsyk S."/>
            <person name="Malc E."/>
            <person name="Mieczkowski P."/>
            <person name="Kruszewska J.S."/>
            <person name="Biernat P."/>
            <person name="Pawlowska J."/>
        </authorList>
    </citation>
    <scope>NUCLEOTIDE SEQUENCE</scope>
    <source>
        <strain evidence="4">WA0000067209</strain>
    </source>
</reference>
<dbReference type="PROSITE" id="PS00134">
    <property type="entry name" value="TRYPSIN_HIS"/>
    <property type="match status" value="1"/>
</dbReference>
<feature type="chain" id="PRO_5034107257" description="Peptidase S1 domain-containing protein" evidence="2">
    <location>
        <begin position="24"/>
        <end position="273"/>
    </location>
</feature>
<dbReference type="OrthoDB" id="6380398at2759"/>
<dbReference type="InterPro" id="IPR001254">
    <property type="entry name" value="Trypsin_dom"/>
</dbReference>